<evidence type="ECO:0000259" key="4">
    <source>
        <dbReference type="PROSITE" id="PS01124"/>
    </source>
</evidence>
<organism evidence="5 6">
    <name type="scientific">Chitinophaga defluvii</name>
    <dbReference type="NCBI Taxonomy" id="3163343"/>
    <lineage>
        <taxon>Bacteria</taxon>
        <taxon>Pseudomonadati</taxon>
        <taxon>Bacteroidota</taxon>
        <taxon>Chitinophagia</taxon>
        <taxon>Chitinophagales</taxon>
        <taxon>Chitinophagaceae</taxon>
        <taxon>Chitinophaga</taxon>
    </lineage>
</organism>
<dbReference type="Gene3D" id="1.10.10.60">
    <property type="entry name" value="Homeodomain-like"/>
    <property type="match status" value="1"/>
</dbReference>
<comment type="caution">
    <text evidence="5">The sequence shown here is derived from an EMBL/GenBank/DDBJ whole genome shotgun (WGS) entry which is preliminary data.</text>
</comment>
<gene>
    <name evidence="5" type="ORF">ABR189_01970</name>
</gene>
<evidence type="ECO:0000313" key="6">
    <source>
        <dbReference type="Proteomes" id="UP001549749"/>
    </source>
</evidence>
<keyword evidence="1" id="KW-0805">Transcription regulation</keyword>
<dbReference type="PANTHER" id="PTHR43280:SF32">
    <property type="entry name" value="TRANSCRIPTIONAL REGULATORY PROTEIN"/>
    <property type="match status" value="1"/>
</dbReference>
<accession>A0ABV2T0H3</accession>
<reference evidence="5 6" key="1">
    <citation type="submission" date="2024-06" db="EMBL/GenBank/DDBJ databases">
        <title>Chitinophaga defluvii sp. nov., isolated from municipal sewage.</title>
        <authorList>
            <person name="Zhang L."/>
        </authorList>
    </citation>
    <scope>NUCLEOTIDE SEQUENCE [LARGE SCALE GENOMIC DNA]</scope>
    <source>
        <strain evidence="5 6">H8</strain>
    </source>
</reference>
<evidence type="ECO:0000256" key="1">
    <source>
        <dbReference type="ARBA" id="ARBA00023015"/>
    </source>
</evidence>
<dbReference type="Pfam" id="PF12833">
    <property type="entry name" value="HTH_18"/>
    <property type="match status" value="1"/>
</dbReference>
<dbReference type="SUPFAM" id="SSF46689">
    <property type="entry name" value="Homeodomain-like"/>
    <property type="match status" value="1"/>
</dbReference>
<keyword evidence="2" id="KW-0238">DNA-binding</keyword>
<dbReference type="Proteomes" id="UP001549749">
    <property type="component" value="Unassembled WGS sequence"/>
</dbReference>
<evidence type="ECO:0000256" key="2">
    <source>
        <dbReference type="ARBA" id="ARBA00023125"/>
    </source>
</evidence>
<feature type="domain" description="HTH araC/xylS-type" evidence="4">
    <location>
        <begin position="176"/>
        <end position="274"/>
    </location>
</feature>
<dbReference type="InterPro" id="IPR009057">
    <property type="entry name" value="Homeodomain-like_sf"/>
</dbReference>
<evidence type="ECO:0000256" key="3">
    <source>
        <dbReference type="ARBA" id="ARBA00023163"/>
    </source>
</evidence>
<name>A0ABV2T0H3_9BACT</name>
<keyword evidence="3" id="KW-0804">Transcription</keyword>
<dbReference type="RefSeq" id="WP_354658760.1">
    <property type="nucleotide sequence ID" value="NZ_JBEXAC010000001.1"/>
</dbReference>
<proteinExistence type="predicted"/>
<dbReference type="SMART" id="SM00342">
    <property type="entry name" value="HTH_ARAC"/>
    <property type="match status" value="1"/>
</dbReference>
<dbReference type="InterPro" id="IPR018060">
    <property type="entry name" value="HTH_AraC"/>
</dbReference>
<dbReference type="PROSITE" id="PS01124">
    <property type="entry name" value="HTH_ARAC_FAMILY_2"/>
    <property type="match status" value="1"/>
</dbReference>
<keyword evidence="6" id="KW-1185">Reference proteome</keyword>
<protein>
    <submittedName>
        <fullName evidence="5">Helix-turn-helix domain-containing protein</fullName>
    </submittedName>
</protein>
<sequence>MLITKYLNAEARFTGTVRYFPVAGASVIENYRSPDFYVFLLFEKCSGIHTVDFIDYQQKDLQLHISFPGQIHSWNSGSDTIGHKLLVSKSLIETSLFVTQFAHLKSNGYPVIDISHEVFNHLVREFSAIGHELGLPTPSWDVIHLRTQLVTAITNRLLEEVTDVTSIQKITHPVLVKFQFLVEEYFREMRSVAEYAEKLFVSANYLSALCRKFKGVPPKKIIDQRIILETKRLLYGTDMSIKDLANNLGFPDPASFSNFFKSNTGMYPKKYKNGGSSLK</sequence>
<dbReference type="PANTHER" id="PTHR43280">
    <property type="entry name" value="ARAC-FAMILY TRANSCRIPTIONAL REGULATOR"/>
    <property type="match status" value="1"/>
</dbReference>
<evidence type="ECO:0000313" key="5">
    <source>
        <dbReference type="EMBL" id="MET6996112.1"/>
    </source>
</evidence>
<dbReference type="EMBL" id="JBEXAC010000001">
    <property type="protein sequence ID" value="MET6996112.1"/>
    <property type="molecule type" value="Genomic_DNA"/>
</dbReference>